<keyword evidence="1" id="KW-0472">Membrane</keyword>
<protein>
    <submittedName>
        <fullName evidence="2">Uncharacterized protein</fullName>
    </submittedName>
</protein>
<dbReference type="RefSeq" id="WP_175606310.1">
    <property type="nucleotide sequence ID" value="NZ_JABWGO010000021.1"/>
</dbReference>
<evidence type="ECO:0000256" key="1">
    <source>
        <dbReference type="SAM" id="Phobius"/>
    </source>
</evidence>
<gene>
    <name evidence="2" type="ORF">HT134_43180</name>
</gene>
<evidence type="ECO:0000313" key="2">
    <source>
        <dbReference type="EMBL" id="NUW46860.1"/>
    </source>
</evidence>
<dbReference type="EMBL" id="JABWGO010000021">
    <property type="protein sequence ID" value="NUW46860.1"/>
    <property type="molecule type" value="Genomic_DNA"/>
</dbReference>
<reference evidence="2 3" key="1">
    <citation type="submission" date="2020-06" db="EMBL/GenBank/DDBJ databases">
        <authorList>
            <person name="Chanama M."/>
        </authorList>
    </citation>
    <scope>NUCLEOTIDE SEQUENCE [LARGE SCALE GENOMIC DNA]</scope>
    <source>
        <strain evidence="2 3">TBRC6557</strain>
    </source>
</reference>
<name>A0A7Y6IZ76_9ACTN</name>
<dbReference type="Proteomes" id="UP000546126">
    <property type="component" value="Unassembled WGS sequence"/>
</dbReference>
<proteinExistence type="predicted"/>
<keyword evidence="1" id="KW-0812">Transmembrane</keyword>
<feature type="transmembrane region" description="Helical" evidence="1">
    <location>
        <begin position="6"/>
        <end position="25"/>
    </location>
</feature>
<organism evidence="2 3">
    <name type="scientific">Nonomuraea rhodomycinica</name>
    <dbReference type="NCBI Taxonomy" id="1712872"/>
    <lineage>
        <taxon>Bacteria</taxon>
        <taxon>Bacillati</taxon>
        <taxon>Actinomycetota</taxon>
        <taxon>Actinomycetes</taxon>
        <taxon>Streptosporangiales</taxon>
        <taxon>Streptosporangiaceae</taxon>
        <taxon>Nonomuraea</taxon>
    </lineage>
</organism>
<accession>A0A7Y6IZ76</accession>
<keyword evidence="3" id="KW-1185">Reference proteome</keyword>
<comment type="caution">
    <text evidence="2">The sequence shown here is derived from an EMBL/GenBank/DDBJ whole genome shotgun (WGS) entry which is preliminary data.</text>
</comment>
<dbReference type="AlphaFoldDB" id="A0A7Y6IZ76"/>
<evidence type="ECO:0000313" key="3">
    <source>
        <dbReference type="Proteomes" id="UP000546126"/>
    </source>
</evidence>
<sequence>MVTVVDAQRIIQVAALVVMSLALVVRLRSPGRTSGILDRRDSSAKAGGVP</sequence>
<keyword evidence="1" id="KW-1133">Transmembrane helix</keyword>